<evidence type="ECO:0000256" key="2">
    <source>
        <dbReference type="ARBA" id="ARBA00022621"/>
    </source>
</evidence>
<dbReference type="GO" id="GO:0071500">
    <property type="term" value="P:cellular response to nitrosative stress"/>
    <property type="evidence" value="ECO:0007669"/>
    <property type="project" value="TreeGrafter"/>
</dbReference>
<evidence type="ECO:0000313" key="8">
    <source>
        <dbReference type="Proteomes" id="UP000592216"/>
    </source>
</evidence>
<dbReference type="GO" id="GO:0046210">
    <property type="term" value="P:nitric oxide catabolic process"/>
    <property type="evidence" value="ECO:0007669"/>
    <property type="project" value="TreeGrafter"/>
</dbReference>
<dbReference type="AlphaFoldDB" id="A0A850QDT2"/>
<evidence type="ECO:0000259" key="6">
    <source>
        <dbReference type="PROSITE" id="PS01033"/>
    </source>
</evidence>
<comment type="similarity">
    <text evidence="5">Belongs to the globin family.</text>
</comment>
<keyword evidence="7" id="KW-0675">Receptor</keyword>
<keyword evidence="4" id="KW-0408">Iron</keyword>
<dbReference type="Pfam" id="PF00042">
    <property type="entry name" value="Globin"/>
    <property type="match status" value="1"/>
</dbReference>
<accession>A0A850QDT2</accession>
<name>A0A850QDT2_9RHOB</name>
<keyword evidence="5" id="KW-0813">Transport</keyword>
<dbReference type="GO" id="GO:0046872">
    <property type="term" value="F:metal ion binding"/>
    <property type="evidence" value="ECO:0007669"/>
    <property type="project" value="UniProtKB-KW"/>
</dbReference>
<dbReference type="InterPro" id="IPR009050">
    <property type="entry name" value="Globin-like_sf"/>
</dbReference>
<dbReference type="GO" id="GO:0019825">
    <property type="term" value="F:oxygen binding"/>
    <property type="evidence" value="ECO:0007669"/>
    <property type="project" value="InterPro"/>
</dbReference>
<reference evidence="7 8" key="1">
    <citation type="submission" date="2020-04" db="EMBL/GenBank/DDBJ databases">
        <title>Donghicola sp., a member of the Rhodobacteraceae family isolated from mangrove forest in Thailand.</title>
        <authorList>
            <person name="Charoenyingcharoen P."/>
            <person name="Yukphan P."/>
        </authorList>
    </citation>
    <scope>NUCLEOTIDE SEQUENCE [LARGE SCALE GENOMIC DNA]</scope>
    <source>
        <strain evidence="7 8">B5-SW-15</strain>
    </source>
</reference>
<evidence type="ECO:0000256" key="5">
    <source>
        <dbReference type="RuleBase" id="RU000356"/>
    </source>
</evidence>
<evidence type="ECO:0000256" key="1">
    <source>
        <dbReference type="ARBA" id="ARBA00022617"/>
    </source>
</evidence>
<dbReference type="GO" id="GO:0020037">
    <property type="term" value="F:heme binding"/>
    <property type="evidence" value="ECO:0007669"/>
    <property type="project" value="InterPro"/>
</dbReference>
<dbReference type="GO" id="GO:0071949">
    <property type="term" value="F:FAD binding"/>
    <property type="evidence" value="ECO:0007669"/>
    <property type="project" value="TreeGrafter"/>
</dbReference>
<comment type="caution">
    <text evidence="7">The sequence shown here is derived from an EMBL/GenBank/DDBJ whole genome shotgun (WGS) entry which is preliminary data.</text>
</comment>
<dbReference type="EMBL" id="JABCJE010000007">
    <property type="protein sequence ID" value="NVO24585.1"/>
    <property type="molecule type" value="Genomic_DNA"/>
</dbReference>
<dbReference type="Gene3D" id="1.10.490.10">
    <property type="entry name" value="Globins"/>
    <property type="match status" value="1"/>
</dbReference>
<protein>
    <submittedName>
        <fullName evidence="7">Hemin receptor</fullName>
    </submittedName>
</protein>
<proteinExistence type="inferred from homology"/>
<dbReference type="RefSeq" id="WP_177158261.1">
    <property type="nucleotide sequence ID" value="NZ_JABCJE010000007.1"/>
</dbReference>
<dbReference type="GO" id="GO:0005344">
    <property type="term" value="F:oxygen carrier activity"/>
    <property type="evidence" value="ECO:0007669"/>
    <property type="project" value="UniProtKB-KW"/>
</dbReference>
<dbReference type="PANTHER" id="PTHR43396">
    <property type="entry name" value="FLAVOHEMOPROTEIN"/>
    <property type="match status" value="1"/>
</dbReference>
<gene>
    <name evidence="7" type="ORF">HJ536_14560</name>
</gene>
<evidence type="ECO:0000256" key="4">
    <source>
        <dbReference type="ARBA" id="ARBA00023004"/>
    </source>
</evidence>
<dbReference type="PROSITE" id="PS01033">
    <property type="entry name" value="GLOBIN"/>
    <property type="match status" value="1"/>
</dbReference>
<organism evidence="7 8">
    <name type="scientific">Donghicola mangrovi</name>
    <dbReference type="NCBI Taxonomy" id="2729614"/>
    <lineage>
        <taxon>Bacteria</taxon>
        <taxon>Pseudomonadati</taxon>
        <taxon>Pseudomonadota</taxon>
        <taxon>Alphaproteobacteria</taxon>
        <taxon>Rhodobacterales</taxon>
        <taxon>Roseobacteraceae</taxon>
        <taxon>Donghicola</taxon>
    </lineage>
</organism>
<dbReference type="SUPFAM" id="SSF46458">
    <property type="entry name" value="Globin-like"/>
    <property type="match status" value="1"/>
</dbReference>
<dbReference type="GO" id="GO:0008941">
    <property type="term" value="F:nitric oxide dioxygenase NAD(P)H activity"/>
    <property type="evidence" value="ECO:0007669"/>
    <property type="project" value="TreeGrafter"/>
</dbReference>
<dbReference type="InterPro" id="IPR000971">
    <property type="entry name" value="Globin"/>
</dbReference>
<dbReference type="Proteomes" id="UP000592216">
    <property type="component" value="Unassembled WGS sequence"/>
</dbReference>
<keyword evidence="3" id="KW-0479">Metal-binding</keyword>
<sequence>MTPFAISLIEETFAKIEPQKDAFAKHFYEDLFATAPETRPYFDGKDMDEQGAKLMAAITSVVEGLSDIESLIPKAEEIAQKHVAYGVQPGDYDTFGASLMRTLARTLEADFHQEAEMAWDELYNLLATVMKFAAYDVGGRGFKPTRPAGQKPFWKFW</sequence>
<keyword evidence="2 5" id="KW-0561">Oxygen transport</keyword>
<evidence type="ECO:0000313" key="7">
    <source>
        <dbReference type="EMBL" id="NVO24585.1"/>
    </source>
</evidence>
<feature type="domain" description="Globin" evidence="6">
    <location>
        <begin position="1"/>
        <end position="135"/>
    </location>
</feature>
<dbReference type="PANTHER" id="PTHR43396:SF3">
    <property type="entry name" value="FLAVOHEMOPROTEIN"/>
    <property type="match status" value="1"/>
</dbReference>
<dbReference type="InterPro" id="IPR012292">
    <property type="entry name" value="Globin/Proto"/>
</dbReference>
<evidence type="ECO:0000256" key="3">
    <source>
        <dbReference type="ARBA" id="ARBA00022723"/>
    </source>
</evidence>
<keyword evidence="1 5" id="KW-0349">Heme</keyword>